<evidence type="ECO:0000256" key="6">
    <source>
        <dbReference type="ARBA" id="ARBA00009320"/>
    </source>
</evidence>
<evidence type="ECO:0000256" key="5">
    <source>
        <dbReference type="ARBA" id="ARBA00005072"/>
    </source>
</evidence>
<dbReference type="RefSeq" id="WP_168037517.1">
    <property type="nucleotide sequence ID" value="NZ_JAATJH010000003.1"/>
</dbReference>
<comment type="catalytic activity">
    <reaction evidence="14 17">
        <text>L-leucine + 2-oxoglutarate = 4-methyl-2-oxopentanoate + L-glutamate</text>
        <dbReference type="Rhea" id="RHEA:18321"/>
        <dbReference type="ChEBI" id="CHEBI:16810"/>
        <dbReference type="ChEBI" id="CHEBI:17865"/>
        <dbReference type="ChEBI" id="CHEBI:29985"/>
        <dbReference type="ChEBI" id="CHEBI:57427"/>
        <dbReference type="EC" id="2.6.1.42"/>
    </reaction>
</comment>
<evidence type="ECO:0000256" key="8">
    <source>
        <dbReference type="ARBA" id="ARBA00022605"/>
    </source>
</evidence>
<keyword evidence="11 17" id="KW-0100">Branched-chain amino acid biosynthesis</keyword>
<evidence type="ECO:0000313" key="19">
    <source>
        <dbReference type="Proteomes" id="UP000770785"/>
    </source>
</evidence>
<dbReference type="PANTHER" id="PTHR11825">
    <property type="entry name" value="SUBGROUP IIII AMINOTRANSFERASE"/>
    <property type="match status" value="1"/>
</dbReference>
<dbReference type="SUPFAM" id="SSF56752">
    <property type="entry name" value="D-aminoacid aminotransferase-like PLP-dependent enzymes"/>
    <property type="match status" value="1"/>
</dbReference>
<dbReference type="EC" id="2.6.1.42" evidence="17"/>
<dbReference type="NCBIfam" id="TIGR01123">
    <property type="entry name" value="ilvE_II"/>
    <property type="match status" value="1"/>
</dbReference>
<evidence type="ECO:0000256" key="9">
    <source>
        <dbReference type="ARBA" id="ARBA00022679"/>
    </source>
</evidence>
<gene>
    <name evidence="18" type="ORF">GGR27_002263</name>
</gene>
<dbReference type="Pfam" id="PF01063">
    <property type="entry name" value="Aminotran_4"/>
    <property type="match status" value="1"/>
</dbReference>
<evidence type="ECO:0000313" key="18">
    <source>
        <dbReference type="EMBL" id="NJC26753.1"/>
    </source>
</evidence>
<dbReference type="PROSITE" id="PS00770">
    <property type="entry name" value="AA_TRANSFER_CLASS_4"/>
    <property type="match status" value="1"/>
</dbReference>
<evidence type="ECO:0000256" key="14">
    <source>
        <dbReference type="ARBA" id="ARBA00049229"/>
    </source>
</evidence>
<keyword evidence="19" id="KW-1185">Reference proteome</keyword>
<dbReference type="CDD" id="cd01557">
    <property type="entry name" value="BCAT_beta_family"/>
    <property type="match status" value="1"/>
</dbReference>
<dbReference type="InterPro" id="IPR036038">
    <property type="entry name" value="Aminotransferase-like"/>
</dbReference>
<dbReference type="Proteomes" id="UP000770785">
    <property type="component" value="Unassembled WGS sequence"/>
</dbReference>
<accession>A0ABX0XBV5</accession>
<dbReference type="EMBL" id="JAATJH010000003">
    <property type="protein sequence ID" value="NJC26753.1"/>
    <property type="molecule type" value="Genomic_DNA"/>
</dbReference>
<evidence type="ECO:0000256" key="7">
    <source>
        <dbReference type="ARBA" id="ARBA00022576"/>
    </source>
</evidence>
<dbReference type="Gene3D" id="3.30.470.10">
    <property type="match status" value="1"/>
</dbReference>
<dbReference type="GO" id="GO:0004084">
    <property type="term" value="F:branched-chain-amino-acid transaminase activity"/>
    <property type="evidence" value="ECO:0007669"/>
    <property type="project" value="UniProtKB-EC"/>
</dbReference>
<keyword evidence="10 16" id="KW-0663">Pyridoxal phosphate</keyword>
<evidence type="ECO:0000256" key="10">
    <source>
        <dbReference type="ARBA" id="ARBA00022898"/>
    </source>
</evidence>
<evidence type="ECO:0000256" key="11">
    <source>
        <dbReference type="ARBA" id="ARBA00023304"/>
    </source>
</evidence>
<organism evidence="18 19">
    <name type="scientific">Neolewinella antarctica</name>
    <dbReference type="NCBI Taxonomy" id="442734"/>
    <lineage>
        <taxon>Bacteria</taxon>
        <taxon>Pseudomonadati</taxon>
        <taxon>Bacteroidota</taxon>
        <taxon>Saprospiria</taxon>
        <taxon>Saprospirales</taxon>
        <taxon>Lewinellaceae</taxon>
        <taxon>Neolewinella</taxon>
    </lineage>
</organism>
<evidence type="ECO:0000256" key="1">
    <source>
        <dbReference type="ARBA" id="ARBA00001933"/>
    </source>
</evidence>
<evidence type="ECO:0000256" key="3">
    <source>
        <dbReference type="ARBA" id="ARBA00004824"/>
    </source>
</evidence>
<evidence type="ECO:0000256" key="12">
    <source>
        <dbReference type="ARBA" id="ARBA00048212"/>
    </source>
</evidence>
<comment type="cofactor">
    <cofactor evidence="1 16">
        <name>pyridoxal 5'-phosphate</name>
        <dbReference type="ChEBI" id="CHEBI:597326"/>
    </cofactor>
</comment>
<evidence type="ECO:0000256" key="15">
    <source>
        <dbReference type="RuleBase" id="RU004106"/>
    </source>
</evidence>
<evidence type="ECO:0000256" key="2">
    <source>
        <dbReference type="ARBA" id="ARBA00003109"/>
    </source>
</evidence>
<sequence>MTTITAPKIHVEKVQQSRVDTVDWDNLPFGKIFSDHMFVSDYKDGEWSNDRIVPFGHFTMHPASMVLHYGQAIFEGMKASKLADGTPALLSPGDHAKRINNSARRLLMAEFPEDRFVEAVSQLVSLDRDWIPPAEGSALYLRPYMFATDEFIGVRPSETYRFCIFTAPVGPYYAKPVRLVVEQEFVRAVPGGTGEAKAAGNYAAALLPAQLAQKKGFDQVVWMGGPNMTQVQEVGTMNIFFVIDGEIITPATDGAILKGITRKNFITILRDQGHTVTERTITIDEIVAAHDAGKLEEMFGSGTAAVVSHVSELQYKDKLMTLPAVEDRKIGPALKKYIDGVRTGTVEDKFGWIVKL</sequence>
<dbReference type="InterPro" id="IPR005786">
    <property type="entry name" value="B_amino_transII"/>
</dbReference>
<reference evidence="18 19" key="1">
    <citation type="submission" date="2020-03" db="EMBL/GenBank/DDBJ databases">
        <title>Genomic Encyclopedia of Type Strains, Phase IV (KMG-IV): sequencing the most valuable type-strain genomes for metagenomic binning, comparative biology and taxonomic classification.</title>
        <authorList>
            <person name="Goeker M."/>
        </authorList>
    </citation>
    <scope>NUCLEOTIDE SEQUENCE [LARGE SCALE GENOMIC DNA]</scope>
    <source>
        <strain evidence="18 19">DSM 105096</strain>
    </source>
</reference>
<keyword evidence="8 17" id="KW-0028">Amino-acid biosynthesis</keyword>
<dbReference type="Gene3D" id="3.20.10.10">
    <property type="entry name" value="D-amino Acid Aminotransferase, subunit A, domain 2"/>
    <property type="match status" value="1"/>
</dbReference>
<dbReference type="InterPro" id="IPR001544">
    <property type="entry name" value="Aminotrans_IV"/>
</dbReference>
<dbReference type="NCBIfam" id="NF009897">
    <property type="entry name" value="PRK13357.1"/>
    <property type="match status" value="1"/>
</dbReference>
<name>A0ABX0XBV5_9BACT</name>
<comment type="pathway">
    <text evidence="5">Amino-acid biosynthesis; L-leucine biosynthesis; L-leucine from 3-methyl-2-oxobutanoate: step 4/4.</text>
</comment>
<evidence type="ECO:0000256" key="4">
    <source>
        <dbReference type="ARBA" id="ARBA00004931"/>
    </source>
</evidence>
<proteinExistence type="inferred from homology"/>
<comment type="pathway">
    <text evidence="4">Amino-acid biosynthesis; L-valine biosynthesis; L-valine from pyruvate: step 4/4.</text>
</comment>
<evidence type="ECO:0000256" key="17">
    <source>
        <dbReference type="RuleBase" id="RU004517"/>
    </source>
</evidence>
<evidence type="ECO:0000256" key="13">
    <source>
        <dbReference type="ARBA" id="ARBA00048798"/>
    </source>
</evidence>
<dbReference type="InterPro" id="IPR033939">
    <property type="entry name" value="BCAT_family"/>
</dbReference>
<comment type="function">
    <text evidence="2">Acts on leucine, isoleucine and valine.</text>
</comment>
<dbReference type="PANTHER" id="PTHR11825:SF44">
    <property type="entry name" value="BRANCHED-CHAIN-AMINO-ACID AMINOTRANSFERASE"/>
    <property type="match status" value="1"/>
</dbReference>
<comment type="caution">
    <text evidence="18">The sequence shown here is derived from an EMBL/GenBank/DDBJ whole genome shotgun (WGS) entry which is preliminary data.</text>
</comment>
<keyword evidence="9 17" id="KW-0808">Transferase</keyword>
<dbReference type="PIRSF" id="PIRSF006468">
    <property type="entry name" value="BCAT1"/>
    <property type="match status" value="1"/>
</dbReference>
<dbReference type="InterPro" id="IPR043132">
    <property type="entry name" value="BCAT-like_C"/>
</dbReference>
<dbReference type="InterPro" id="IPR018300">
    <property type="entry name" value="Aminotrans_IV_CS"/>
</dbReference>
<protein>
    <recommendedName>
        <fullName evidence="17">Branched-chain-amino-acid aminotransferase</fullName>
        <ecNumber evidence="17">2.6.1.42</ecNumber>
    </recommendedName>
</protein>
<comment type="catalytic activity">
    <reaction evidence="13 17">
        <text>L-isoleucine + 2-oxoglutarate = (S)-3-methyl-2-oxopentanoate + L-glutamate</text>
        <dbReference type="Rhea" id="RHEA:24801"/>
        <dbReference type="ChEBI" id="CHEBI:16810"/>
        <dbReference type="ChEBI" id="CHEBI:29985"/>
        <dbReference type="ChEBI" id="CHEBI:35146"/>
        <dbReference type="ChEBI" id="CHEBI:58045"/>
        <dbReference type="EC" id="2.6.1.42"/>
    </reaction>
</comment>
<keyword evidence="7 17" id="KW-0032">Aminotransferase</keyword>
<comment type="catalytic activity">
    <reaction evidence="12 17">
        <text>L-valine + 2-oxoglutarate = 3-methyl-2-oxobutanoate + L-glutamate</text>
        <dbReference type="Rhea" id="RHEA:24813"/>
        <dbReference type="ChEBI" id="CHEBI:11851"/>
        <dbReference type="ChEBI" id="CHEBI:16810"/>
        <dbReference type="ChEBI" id="CHEBI:29985"/>
        <dbReference type="ChEBI" id="CHEBI:57762"/>
        <dbReference type="EC" id="2.6.1.42"/>
    </reaction>
</comment>
<dbReference type="InterPro" id="IPR043131">
    <property type="entry name" value="BCAT-like_N"/>
</dbReference>
<comment type="similarity">
    <text evidence="6 15">Belongs to the class-IV pyridoxal-phosphate-dependent aminotransferase family.</text>
</comment>
<evidence type="ECO:0000256" key="16">
    <source>
        <dbReference type="RuleBase" id="RU004516"/>
    </source>
</evidence>
<comment type="pathway">
    <text evidence="3">Amino-acid biosynthesis; L-isoleucine biosynthesis; L-isoleucine from 2-oxobutanoate: step 4/4.</text>
</comment>